<dbReference type="Proteomes" id="UP000624041">
    <property type="component" value="Unassembled WGS sequence"/>
</dbReference>
<dbReference type="EMBL" id="BMOS01000003">
    <property type="protein sequence ID" value="GGN51591.1"/>
    <property type="molecule type" value="Genomic_DNA"/>
</dbReference>
<evidence type="ECO:0008006" key="4">
    <source>
        <dbReference type="Google" id="ProtNLM"/>
    </source>
</evidence>
<reference evidence="2" key="1">
    <citation type="journal article" date="2014" name="Int. J. Syst. Evol. Microbiol.">
        <title>Complete genome sequence of Corynebacterium casei LMG S-19264T (=DSM 44701T), isolated from a smear-ripened cheese.</title>
        <authorList>
            <consortium name="US DOE Joint Genome Institute (JGI-PGF)"/>
            <person name="Walter F."/>
            <person name="Albersmeier A."/>
            <person name="Kalinowski J."/>
            <person name="Ruckert C."/>
        </authorList>
    </citation>
    <scope>NUCLEOTIDE SEQUENCE</scope>
    <source>
        <strain evidence="2">JCM 17251</strain>
    </source>
</reference>
<dbReference type="InterPro" id="IPR018770">
    <property type="entry name" value="ChloroindolylP_hydrolase"/>
</dbReference>
<keyword evidence="1" id="KW-0812">Transmembrane</keyword>
<feature type="transmembrane region" description="Helical" evidence="1">
    <location>
        <begin position="7"/>
        <end position="27"/>
    </location>
</feature>
<keyword evidence="1" id="KW-1133">Transmembrane helix</keyword>
<reference evidence="2" key="2">
    <citation type="submission" date="2020-09" db="EMBL/GenBank/DDBJ databases">
        <authorList>
            <person name="Sun Q."/>
            <person name="Ohkuma M."/>
        </authorList>
    </citation>
    <scope>NUCLEOTIDE SEQUENCE</scope>
    <source>
        <strain evidence="2">JCM 17251</strain>
    </source>
</reference>
<keyword evidence="3" id="KW-1185">Reference proteome</keyword>
<accession>A0A918CZI6</accession>
<gene>
    <name evidence="2" type="ORF">GCM10007971_06260</name>
</gene>
<dbReference type="RefSeq" id="WP_188855978.1">
    <property type="nucleotide sequence ID" value="NZ_BMOS01000003.1"/>
</dbReference>
<evidence type="ECO:0000256" key="1">
    <source>
        <dbReference type="SAM" id="Phobius"/>
    </source>
</evidence>
<keyword evidence="1" id="KW-0472">Membrane</keyword>
<name>A0A918CZI6_9BACI</name>
<proteinExistence type="predicted"/>
<feature type="transmembrane region" description="Helical" evidence="1">
    <location>
        <begin position="33"/>
        <end position="51"/>
    </location>
</feature>
<protein>
    <recommendedName>
        <fullName evidence="4">Protein xpaC</fullName>
    </recommendedName>
</protein>
<organism evidence="2 3">
    <name type="scientific">Oceanobacillus indicireducens</name>
    <dbReference type="NCBI Taxonomy" id="1004261"/>
    <lineage>
        <taxon>Bacteria</taxon>
        <taxon>Bacillati</taxon>
        <taxon>Bacillota</taxon>
        <taxon>Bacilli</taxon>
        <taxon>Bacillales</taxon>
        <taxon>Bacillaceae</taxon>
        <taxon>Oceanobacillus</taxon>
    </lineage>
</organism>
<dbReference type="AlphaFoldDB" id="A0A918CZI6"/>
<dbReference type="Pfam" id="PF10112">
    <property type="entry name" value="Halogen_Hydrol"/>
    <property type="match status" value="1"/>
</dbReference>
<sequence length="213" mass="24975">MKAFFDFVLRQAAAFTATGVIWLISFFAFTQVILLSTTYAIVGGVVTYYSVKHIQISRYAKRQGLTRKEYKFISENLKEAKAKVIRLQRAFLQVRHFGNAKENFEILRTVKRIYANTQREPWRFFKAEAFYYKHLDSLVEIAEKYAYLSKQQVKSREMSETMRDSRHTIIVLGQTVNKDLREMLNDDVDTLHFELDVAKKALQKPKKTNGRVI</sequence>
<evidence type="ECO:0000313" key="2">
    <source>
        <dbReference type="EMBL" id="GGN51591.1"/>
    </source>
</evidence>
<evidence type="ECO:0000313" key="3">
    <source>
        <dbReference type="Proteomes" id="UP000624041"/>
    </source>
</evidence>
<comment type="caution">
    <text evidence="2">The sequence shown here is derived from an EMBL/GenBank/DDBJ whole genome shotgun (WGS) entry which is preliminary data.</text>
</comment>